<sequence length="170" mass="19902">MIKAYNNSDFKLLESWVTDAALLLQFSGTDFTFPLTEQKIADYQTEHPDRHLYMGYTIDGVPFAFGEIIPQESGYPKLARILVGEPSLRNQGLGRYFIKLLLKESKRLYNTDRVELFTWEKNHVAIRCYESVGFKFLPELYKTIFHESVNYNIHKMIYTDVNSKHTSINF</sequence>
<evidence type="ECO:0000313" key="3">
    <source>
        <dbReference type="Proteomes" id="UP000192678"/>
    </source>
</evidence>
<gene>
    <name evidence="2" type="ORF">SAMN04488101_101705</name>
</gene>
<evidence type="ECO:0000259" key="1">
    <source>
        <dbReference type="PROSITE" id="PS51186"/>
    </source>
</evidence>
<dbReference type="STRING" id="475255.SAMN04488101_101705"/>
<dbReference type="PROSITE" id="PS51186">
    <property type="entry name" value="GNAT"/>
    <property type="match status" value="1"/>
</dbReference>
<dbReference type="EMBL" id="FWYB01000001">
    <property type="protein sequence ID" value="SMC61196.1"/>
    <property type="molecule type" value="Genomic_DNA"/>
</dbReference>
<dbReference type="RefSeq" id="WP_084287261.1">
    <property type="nucleotide sequence ID" value="NZ_FWYB01000001.1"/>
</dbReference>
<protein>
    <submittedName>
        <fullName evidence="2">Protein N-acetyltransferase, RimJ/RimL family</fullName>
    </submittedName>
</protein>
<name>A0A1W2AKI4_9SPHI</name>
<dbReference type="GO" id="GO:0016747">
    <property type="term" value="F:acyltransferase activity, transferring groups other than amino-acyl groups"/>
    <property type="evidence" value="ECO:0007669"/>
    <property type="project" value="InterPro"/>
</dbReference>
<dbReference type="InterPro" id="IPR016181">
    <property type="entry name" value="Acyl_CoA_acyltransferase"/>
</dbReference>
<proteinExistence type="predicted"/>
<evidence type="ECO:0000313" key="2">
    <source>
        <dbReference type="EMBL" id="SMC61196.1"/>
    </source>
</evidence>
<keyword evidence="3" id="KW-1185">Reference proteome</keyword>
<dbReference type="Gene3D" id="3.40.630.30">
    <property type="match status" value="1"/>
</dbReference>
<dbReference type="Pfam" id="PF00583">
    <property type="entry name" value="Acetyltransf_1"/>
    <property type="match status" value="1"/>
</dbReference>
<reference evidence="2 3" key="1">
    <citation type="submission" date="2017-04" db="EMBL/GenBank/DDBJ databases">
        <authorList>
            <person name="Afonso C.L."/>
            <person name="Miller P.J."/>
            <person name="Scott M.A."/>
            <person name="Spackman E."/>
            <person name="Goraichik I."/>
            <person name="Dimitrov K.M."/>
            <person name="Suarez D.L."/>
            <person name="Swayne D.E."/>
        </authorList>
    </citation>
    <scope>NUCLEOTIDE SEQUENCE [LARGE SCALE GENOMIC DNA]</scope>
    <source>
        <strain evidence="2 3">DSM 19625</strain>
    </source>
</reference>
<organism evidence="2 3">
    <name type="scientific">Pedobacter nyackensis</name>
    <dbReference type="NCBI Taxonomy" id="475255"/>
    <lineage>
        <taxon>Bacteria</taxon>
        <taxon>Pseudomonadati</taxon>
        <taxon>Bacteroidota</taxon>
        <taxon>Sphingobacteriia</taxon>
        <taxon>Sphingobacteriales</taxon>
        <taxon>Sphingobacteriaceae</taxon>
        <taxon>Pedobacter</taxon>
    </lineage>
</organism>
<accession>A0A1W2AKI4</accession>
<dbReference type="OrthoDB" id="9811523at2"/>
<keyword evidence="2" id="KW-0808">Transferase</keyword>
<feature type="domain" description="N-acetyltransferase" evidence="1">
    <location>
        <begin position="8"/>
        <end position="158"/>
    </location>
</feature>
<dbReference type="InterPro" id="IPR000182">
    <property type="entry name" value="GNAT_dom"/>
</dbReference>
<dbReference type="AlphaFoldDB" id="A0A1W2AKI4"/>
<dbReference type="SUPFAM" id="SSF55729">
    <property type="entry name" value="Acyl-CoA N-acyltransferases (Nat)"/>
    <property type="match status" value="1"/>
</dbReference>
<dbReference type="Proteomes" id="UP000192678">
    <property type="component" value="Unassembled WGS sequence"/>
</dbReference>